<dbReference type="Proteomes" id="UP000054560">
    <property type="component" value="Unassembled WGS sequence"/>
</dbReference>
<sequence length="159" mass="17954">MQLFIKTITGKTTCLVVEPVDTIVNIKAKVHEKEGIPFDQQRLIYSGKQLENDRTLWDYNIQDKATVHLVLRLRGGNDANCPMHVIVKTVMGKTVVLQVTPRDTIDIVKTKLKQKITTPEHHMRLIYAGIQLEDNHTIAGCQIKEGAIIHLVLRLRGGV</sequence>
<evidence type="ECO:0000313" key="2">
    <source>
        <dbReference type="EMBL" id="KNC84927.1"/>
    </source>
</evidence>
<dbReference type="eggNOG" id="KOG0001">
    <property type="taxonomic scope" value="Eukaryota"/>
</dbReference>
<dbReference type="SMART" id="SM00213">
    <property type="entry name" value="UBQ"/>
    <property type="match status" value="2"/>
</dbReference>
<protein>
    <recommendedName>
        <fullName evidence="1">Ubiquitin-like domain-containing protein</fullName>
    </recommendedName>
</protein>
<dbReference type="PROSITE" id="PS50053">
    <property type="entry name" value="UBIQUITIN_2"/>
    <property type="match status" value="2"/>
</dbReference>
<keyword evidence="3" id="KW-1185">Reference proteome</keyword>
<dbReference type="FunFam" id="3.10.20.90:FF:000160">
    <property type="entry name" value="Polyubiquitin-C"/>
    <property type="match status" value="1"/>
</dbReference>
<reference evidence="2 3" key="1">
    <citation type="submission" date="2011-02" db="EMBL/GenBank/DDBJ databases">
        <title>The Genome Sequence of Sphaeroforma arctica JP610.</title>
        <authorList>
            <consortium name="The Broad Institute Genome Sequencing Platform"/>
            <person name="Russ C."/>
            <person name="Cuomo C."/>
            <person name="Young S.K."/>
            <person name="Zeng Q."/>
            <person name="Gargeya S."/>
            <person name="Alvarado L."/>
            <person name="Berlin A."/>
            <person name="Chapman S.B."/>
            <person name="Chen Z."/>
            <person name="Freedman E."/>
            <person name="Gellesch M."/>
            <person name="Goldberg J."/>
            <person name="Griggs A."/>
            <person name="Gujja S."/>
            <person name="Heilman E."/>
            <person name="Heiman D."/>
            <person name="Howarth C."/>
            <person name="Mehta T."/>
            <person name="Neiman D."/>
            <person name="Pearson M."/>
            <person name="Roberts A."/>
            <person name="Saif S."/>
            <person name="Shea T."/>
            <person name="Shenoy N."/>
            <person name="Sisk P."/>
            <person name="Stolte C."/>
            <person name="Sykes S."/>
            <person name="White J."/>
            <person name="Yandava C."/>
            <person name="Burger G."/>
            <person name="Gray M.W."/>
            <person name="Holland P.W.H."/>
            <person name="King N."/>
            <person name="Lang F.B.F."/>
            <person name="Roger A.J."/>
            <person name="Ruiz-Trillo I."/>
            <person name="Haas B."/>
            <person name="Nusbaum C."/>
            <person name="Birren B."/>
        </authorList>
    </citation>
    <scope>NUCLEOTIDE SEQUENCE [LARGE SCALE GENOMIC DNA]</scope>
    <source>
        <strain evidence="2 3">JP610</strain>
    </source>
</reference>
<dbReference type="SUPFAM" id="SSF54236">
    <property type="entry name" value="Ubiquitin-like"/>
    <property type="match status" value="2"/>
</dbReference>
<dbReference type="Pfam" id="PF00240">
    <property type="entry name" value="ubiquitin"/>
    <property type="match status" value="2"/>
</dbReference>
<name>A0A0L0G7A7_9EUKA</name>
<dbReference type="InterPro" id="IPR029071">
    <property type="entry name" value="Ubiquitin-like_domsf"/>
</dbReference>
<dbReference type="PRINTS" id="PR00348">
    <property type="entry name" value="UBIQUITIN"/>
</dbReference>
<dbReference type="Gene3D" id="3.10.20.90">
    <property type="entry name" value="Phosphatidylinositol 3-kinase Catalytic Subunit, Chain A, domain 1"/>
    <property type="match status" value="2"/>
</dbReference>
<dbReference type="RefSeq" id="XP_014158829.1">
    <property type="nucleotide sequence ID" value="XM_014303354.1"/>
</dbReference>
<dbReference type="OrthoDB" id="1043111at2759"/>
<feature type="domain" description="Ubiquitin-like" evidence="1">
    <location>
        <begin position="83"/>
        <end position="158"/>
    </location>
</feature>
<organism evidence="2 3">
    <name type="scientific">Sphaeroforma arctica JP610</name>
    <dbReference type="NCBI Taxonomy" id="667725"/>
    <lineage>
        <taxon>Eukaryota</taxon>
        <taxon>Ichthyosporea</taxon>
        <taxon>Ichthyophonida</taxon>
        <taxon>Sphaeroforma</taxon>
    </lineage>
</organism>
<dbReference type="STRING" id="667725.A0A0L0G7A7"/>
<feature type="domain" description="Ubiquitin-like" evidence="1">
    <location>
        <begin position="1"/>
        <end position="76"/>
    </location>
</feature>
<dbReference type="InterPro" id="IPR050158">
    <property type="entry name" value="Ubiquitin_ubiquitin-like"/>
</dbReference>
<proteinExistence type="predicted"/>
<evidence type="ECO:0000313" key="3">
    <source>
        <dbReference type="Proteomes" id="UP000054560"/>
    </source>
</evidence>
<dbReference type="AlphaFoldDB" id="A0A0L0G7A7"/>
<dbReference type="EMBL" id="KQ241731">
    <property type="protein sequence ID" value="KNC84927.1"/>
    <property type="molecule type" value="Genomic_DNA"/>
</dbReference>
<dbReference type="GeneID" id="25903385"/>
<gene>
    <name evidence="2" type="ORF">SARC_02881</name>
</gene>
<evidence type="ECO:0000259" key="1">
    <source>
        <dbReference type="PROSITE" id="PS50053"/>
    </source>
</evidence>
<dbReference type="InterPro" id="IPR000626">
    <property type="entry name" value="Ubiquitin-like_dom"/>
</dbReference>
<dbReference type="PANTHER" id="PTHR10666">
    <property type="entry name" value="UBIQUITIN"/>
    <property type="match status" value="1"/>
</dbReference>
<accession>A0A0L0G7A7</accession>
<dbReference type="InterPro" id="IPR019956">
    <property type="entry name" value="Ubiquitin_dom"/>
</dbReference>